<dbReference type="AlphaFoldDB" id="M2RF96"/>
<keyword evidence="2" id="KW-1185">Reference proteome</keyword>
<gene>
    <name evidence="1" type="ORF">CERSUDRAFT_83213</name>
</gene>
<reference evidence="1 2" key="1">
    <citation type="journal article" date="2012" name="Proc. Natl. Acad. Sci. U.S.A.">
        <title>Comparative genomics of Ceriporiopsis subvermispora and Phanerochaete chrysosporium provide insight into selective ligninolysis.</title>
        <authorList>
            <person name="Fernandez-Fueyo E."/>
            <person name="Ruiz-Duenas F.J."/>
            <person name="Ferreira P."/>
            <person name="Floudas D."/>
            <person name="Hibbett D.S."/>
            <person name="Canessa P."/>
            <person name="Larrondo L.F."/>
            <person name="James T.Y."/>
            <person name="Seelenfreund D."/>
            <person name="Lobos S."/>
            <person name="Polanco R."/>
            <person name="Tello M."/>
            <person name="Honda Y."/>
            <person name="Watanabe T."/>
            <person name="Watanabe T."/>
            <person name="Ryu J.S."/>
            <person name="Kubicek C.P."/>
            <person name="Schmoll M."/>
            <person name="Gaskell J."/>
            <person name="Hammel K.E."/>
            <person name="St John F.J."/>
            <person name="Vanden Wymelenberg A."/>
            <person name="Sabat G."/>
            <person name="Splinter BonDurant S."/>
            <person name="Syed K."/>
            <person name="Yadav J.S."/>
            <person name="Doddapaneni H."/>
            <person name="Subramanian V."/>
            <person name="Lavin J.L."/>
            <person name="Oguiza J.A."/>
            <person name="Perez G."/>
            <person name="Pisabarro A.G."/>
            <person name="Ramirez L."/>
            <person name="Santoyo F."/>
            <person name="Master E."/>
            <person name="Coutinho P.M."/>
            <person name="Henrissat B."/>
            <person name="Lombard V."/>
            <person name="Magnuson J.K."/>
            <person name="Kuees U."/>
            <person name="Hori C."/>
            <person name="Igarashi K."/>
            <person name="Samejima M."/>
            <person name="Held B.W."/>
            <person name="Barry K.W."/>
            <person name="LaButti K.M."/>
            <person name="Lapidus A."/>
            <person name="Lindquist E.A."/>
            <person name="Lucas S.M."/>
            <person name="Riley R."/>
            <person name="Salamov A.A."/>
            <person name="Hoffmeister D."/>
            <person name="Schwenk D."/>
            <person name="Hadar Y."/>
            <person name="Yarden O."/>
            <person name="de Vries R.P."/>
            <person name="Wiebenga A."/>
            <person name="Stenlid J."/>
            <person name="Eastwood D."/>
            <person name="Grigoriev I.V."/>
            <person name="Berka R.M."/>
            <person name="Blanchette R.A."/>
            <person name="Kersten P."/>
            <person name="Martinez A.T."/>
            <person name="Vicuna R."/>
            <person name="Cullen D."/>
        </authorList>
    </citation>
    <scope>NUCLEOTIDE SEQUENCE [LARGE SCALE GENOMIC DNA]</scope>
    <source>
        <strain evidence="1 2">B</strain>
    </source>
</reference>
<dbReference type="PANTHER" id="PTHR42100">
    <property type="entry name" value="OXIDOREDUCTASE 178 KDA SUBUNIT, PUTATIVE (AFU_ORTHOLOGUE AFUA_8G04320)-RELATED"/>
    <property type="match status" value="1"/>
</dbReference>
<dbReference type="HOGENOM" id="CLU_122036_1_0_1"/>
<dbReference type="OrthoDB" id="2120038at2759"/>
<sequence>MSLARAASRSVLPRNAPVQLIQRRWVGDHLEHSSSSPNLHEPHVDARHFLQADEHTTYTTEGFTSRTWLYFVAFSAAAVGWYKFAPYADEDSSIKRWIAQYKSSGSFWEDEGVRRLRESFQFAEETKSFREAKAEPVFRYRYTQRFEQFSPFMQPVGTDVNFSDLVVKS</sequence>
<protein>
    <submittedName>
        <fullName evidence="1">Uncharacterized protein</fullName>
    </submittedName>
</protein>
<name>M2RF96_CERS8</name>
<organism evidence="1 2">
    <name type="scientific">Ceriporiopsis subvermispora (strain B)</name>
    <name type="common">White-rot fungus</name>
    <name type="synonym">Gelatoporia subvermispora</name>
    <dbReference type="NCBI Taxonomy" id="914234"/>
    <lineage>
        <taxon>Eukaryota</taxon>
        <taxon>Fungi</taxon>
        <taxon>Dikarya</taxon>
        <taxon>Basidiomycota</taxon>
        <taxon>Agaricomycotina</taxon>
        <taxon>Agaricomycetes</taxon>
        <taxon>Polyporales</taxon>
        <taxon>Gelatoporiaceae</taxon>
        <taxon>Gelatoporia</taxon>
    </lineage>
</organism>
<dbReference type="GO" id="GO:0005739">
    <property type="term" value="C:mitochondrion"/>
    <property type="evidence" value="ECO:0007669"/>
    <property type="project" value="InterPro"/>
</dbReference>
<dbReference type="STRING" id="914234.M2RF96"/>
<proteinExistence type="predicted"/>
<accession>M2RF96</accession>
<dbReference type="InterPro" id="IPR034444">
    <property type="entry name" value="Nuo17.8"/>
</dbReference>
<evidence type="ECO:0000313" key="2">
    <source>
        <dbReference type="Proteomes" id="UP000016930"/>
    </source>
</evidence>
<dbReference type="PANTHER" id="PTHR42100:SF1">
    <property type="entry name" value="OXIDOREDUCTASE 178 KDA SUBUNIT, PUTATIVE (AFU_ORTHOLOGUE AFUA_8G04320)-RELATED"/>
    <property type="match status" value="1"/>
</dbReference>
<dbReference type="Proteomes" id="UP000016930">
    <property type="component" value="Unassembled WGS sequence"/>
</dbReference>
<evidence type="ECO:0000313" key="1">
    <source>
        <dbReference type="EMBL" id="EMD37471.1"/>
    </source>
</evidence>
<dbReference type="EMBL" id="KB445796">
    <property type="protein sequence ID" value="EMD37471.1"/>
    <property type="molecule type" value="Genomic_DNA"/>
</dbReference>